<dbReference type="InterPro" id="IPR012334">
    <property type="entry name" value="Pectin_lyas_fold"/>
</dbReference>
<dbReference type="SUPFAM" id="SSF51126">
    <property type="entry name" value="Pectin lyase-like"/>
    <property type="match status" value="2"/>
</dbReference>
<feature type="non-terminal residue" evidence="2">
    <location>
        <position position="271"/>
    </location>
</feature>
<feature type="non-terminal residue" evidence="2">
    <location>
        <position position="1"/>
    </location>
</feature>
<comment type="caution">
    <text evidence="2">The sequence shown here is derived from an EMBL/GenBank/DDBJ whole genome shotgun (WGS) entry which is preliminary data.</text>
</comment>
<dbReference type="AlphaFoldDB" id="X0VEY5"/>
<accession>X0VEY5</accession>
<gene>
    <name evidence="2" type="ORF">S01H1_35343</name>
</gene>
<dbReference type="InterPro" id="IPR011050">
    <property type="entry name" value="Pectin_lyase_fold/virulence"/>
</dbReference>
<feature type="domain" description="Right handed beta helix" evidence="1">
    <location>
        <begin position="122"/>
        <end position="233"/>
    </location>
</feature>
<proteinExistence type="predicted"/>
<reference evidence="2" key="1">
    <citation type="journal article" date="2014" name="Front. Microbiol.">
        <title>High frequency of phylogenetically diverse reductive dehalogenase-homologous genes in deep subseafloor sedimentary metagenomes.</title>
        <authorList>
            <person name="Kawai M."/>
            <person name="Futagami T."/>
            <person name="Toyoda A."/>
            <person name="Takaki Y."/>
            <person name="Nishi S."/>
            <person name="Hori S."/>
            <person name="Arai W."/>
            <person name="Tsubouchi T."/>
            <person name="Morono Y."/>
            <person name="Uchiyama I."/>
            <person name="Ito T."/>
            <person name="Fujiyama A."/>
            <person name="Inagaki F."/>
            <person name="Takami H."/>
        </authorList>
    </citation>
    <scope>NUCLEOTIDE SEQUENCE</scope>
    <source>
        <strain evidence="2">Expedition CK06-06</strain>
    </source>
</reference>
<dbReference type="InterPro" id="IPR039448">
    <property type="entry name" value="Beta_helix"/>
</dbReference>
<protein>
    <recommendedName>
        <fullName evidence="1">Right handed beta helix domain-containing protein</fullName>
    </recommendedName>
</protein>
<dbReference type="Gene3D" id="2.160.20.10">
    <property type="entry name" value="Single-stranded right-handed beta-helix, Pectin lyase-like"/>
    <property type="match status" value="2"/>
</dbReference>
<evidence type="ECO:0000259" key="1">
    <source>
        <dbReference type="Pfam" id="PF13229"/>
    </source>
</evidence>
<dbReference type="EMBL" id="BARS01022083">
    <property type="protein sequence ID" value="GAG11008.1"/>
    <property type="molecule type" value="Genomic_DNA"/>
</dbReference>
<sequence>QGRGSIAAHNIIEVCNDLGIQFWGHIAGKAYGNTIYDCRVGLGIFHDSHWCLVTVNTVDTTLEEGIMLNYTDETYYPYENEVSHNIVRNAGTEPTATYPGVLCRDGCGEDNDCVHNKVFAPVMGHAIDWYSVRARIADNTAKGWPAGKSGILARSDYQKVHHNILDGESVGPIGLVIQGDRVDADHNTVENCPLYGVQLHGCTGVTVKDNPVHNCGTPIIETGGATGNTIEGNPGAPWSGEHLCATGVLTAGVANAIAFAWQNPHAAKILI</sequence>
<dbReference type="Pfam" id="PF13229">
    <property type="entry name" value="Beta_helix"/>
    <property type="match status" value="1"/>
</dbReference>
<evidence type="ECO:0000313" key="2">
    <source>
        <dbReference type="EMBL" id="GAG11008.1"/>
    </source>
</evidence>
<organism evidence="2">
    <name type="scientific">marine sediment metagenome</name>
    <dbReference type="NCBI Taxonomy" id="412755"/>
    <lineage>
        <taxon>unclassified sequences</taxon>
        <taxon>metagenomes</taxon>
        <taxon>ecological metagenomes</taxon>
    </lineage>
</organism>
<name>X0VEY5_9ZZZZ</name>